<dbReference type="InterPro" id="IPR051150">
    <property type="entry name" value="SWT21/TCAB1_mRNA_Telomere"/>
</dbReference>
<feature type="compositionally biased region" description="Polar residues" evidence="2">
    <location>
        <begin position="91"/>
        <end position="107"/>
    </location>
</feature>
<keyword evidence="4" id="KW-1185">Reference proteome</keyword>
<feature type="compositionally biased region" description="Basic and acidic residues" evidence="2">
    <location>
        <begin position="77"/>
        <end position="86"/>
    </location>
</feature>
<dbReference type="InterPro" id="IPR015943">
    <property type="entry name" value="WD40/YVTN_repeat-like_dom_sf"/>
</dbReference>
<proteinExistence type="predicted"/>
<dbReference type="GO" id="GO:0015030">
    <property type="term" value="C:Cajal body"/>
    <property type="evidence" value="ECO:0007669"/>
    <property type="project" value="TreeGrafter"/>
</dbReference>
<name>A0AAD1RIZ1_PELCU</name>
<protein>
    <submittedName>
        <fullName evidence="3">Telomerase Cajal body 1</fullName>
    </submittedName>
</protein>
<dbReference type="GO" id="GO:0030576">
    <property type="term" value="P:Cajal body organization"/>
    <property type="evidence" value="ECO:0007669"/>
    <property type="project" value="TreeGrafter"/>
</dbReference>
<reference evidence="3" key="1">
    <citation type="submission" date="2022-03" db="EMBL/GenBank/DDBJ databases">
        <authorList>
            <person name="Alioto T."/>
            <person name="Alioto T."/>
            <person name="Gomez Garrido J."/>
        </authorList>
    </citation>
    <scope>NUCLEOTIDE SEQUENCE</scope>
</reference>
<keyword evidence="1" id="KW-0677">Repeat</keyword>
<dbReference type="GO" id="GO:0003723">
    <property type="term" value="F:RNA binding"/>
    <property type="evidence" value="ECO:0007669"/>
    <property type="project" value="TreeGrafter"/>
</dbReference>
<dbReference type="AlphaFoldDB" id="A0AAD1RIZ1"/>
<evidence type="ECO:0000313" key="3">
    <source>
        <dbReference type="EMBL" id="CAH2272667.1"/>
    </source>
</evidence>
<feature type="region of interest" description="Disordered" evidence="2">
    <location>
        <begin position="64"/>
        <end position="107"/>
    </location>
</feature>
<evidence type="ECO:0000313" key="4">
    <source>
        <dbReference type="Proteomes" id="UP001295444"/>
    </source>
</evidence>
<dbReference type="SUPFAM" id="SSF50978">
    <property type="entry name" value="WD40 repeat-like"/>
    <property type="match status" value="1"/>
</dbReference>
<dbReference type="Proteomes" id="UP001295444">
    <property type="component" value="Chromosome 03"/>
</dbReference>
<evidence type="ECO:0000256" key="2">
    <source>
        <dbReference type="SAM" id="MobiDB-lite"/>
    </source>
</evidence>
<accession>A0AAD1RIZ1</accession>
<dbReference type="Gene3D" id="2.130.10.10">
    <property type="entry name" value="YVTN repeat-like/Quinoprotein amine dehydrogenase"/>
    <property type="match status" value="1"/>
</dbReference>
<sequence>MYFDMEISGRYLLSGDTQGLVSVWDTMSPSEDTSILPLLQFQAQNDCVNGISLHPSYPLLATASGQRKFPELNDSGDESREEERSPHGSMGENSLQLWWCGSETQSN</sequence>
<dbReference type="PANTHER" id="PTHR13211">
    <property type="entry name" value="TELOMERASE CAJAL BODY PROTEIN 1"/>
    <property type="match status" value="1"/>
</dbReference>
<organism evidence="3 4">
    <name type="scientific">Pelobates cultripes</name>
    <name type="common">Western spadefoot toad</name>
    <dbReference type="NCBI Taxonomy" id="61616"/>
    <lineage>
        <taxon>Eukaryota</taxon>
        <taxon>Metazoa</taxon>
        <taxon>Chordata</taxon>
        <taxon>Craniata</taxon>
        <taxon>Vertebrata</taxon>
        <taxon>Euteleostomi</taxon>
        <taxon>Amphibia</taxon>
        <taxon>Batrachia</taxon>
        <taxon>Anura</taxon>
        <taxon>Pelobatoidea</taxon>
        <taxon>Pelobatidae</taxon>
        <taxon>Pelobates</taxon>
    </lineage>
</organism>
<gene>
    <name evidence="3" type="ORF">PECUL_23A037314</name>
</gene>
<evidence type="ECO:0000256" key="1">
    <source>
        <dbReference type="ARBA" id="ARBA00022737"/>
    </source>
</evidence>
<dbReference type="InterPro" id="IPR036322">
    <property type="entry name" value="WD40_repeat_dom_sf"/>
</dbReference>
<dbReference type="PANTHER" id="PTHR13211:SF0">
    <property type="entry name" value="TELOMERASE CAJAL BODY PROTEIN 1"/>
    <property type="match status" value="1"/>
</dbReference>
<dbReference type="EMBL" id="OW240914">
    <property type="protein sequence ID" value="CAH2272667.1"/>
    <property type="molecule type" value="Genomic_DNA"/>
</dbReference>